<reference evidence="1 2" key="1">
    <citation type="journal article" date="2024" name="J Genomics">
        <title>Draft genome sequencing and assembly of Favolaschia claudopus CIRM-BRFM 2984 isolated from oak limbs.</title>
        <authorList>
            <person name="Navarro D."/>
            <person name="Drula E."/>
            <person name="Chaduli D."/>
            <person name="Cazenave R."/>
            <person name="Ahrendt S."/>
            <person name="Wang J."/>
            <person name="Lipzen A."/>
            <person name="Daum C."/>
            <person name="Barry K."/>
            <person name="Grigoriev I.V."/>
            <person name="Favel A."/>
            <person name="Rosso M.N."/>
            <person name="Martin F."/>
        </authorList>
    </citation>
    <scope>NUCLEOTIDE SEQUENCE [LARGE SCALE GENOMIC DNA]</scope>
    <source>
        <strain evidence="1 2">CIRM-BRFM 2984</strain>
    </source>
</reference>
<sequence length="65" mass="7222">VESNEFNEGFLSRGIGFPGGGSEAVPEEKCDFSREVSVRRIPVIRDCGVEDVRVSCGASWNRRLY</sequence>
<evidence type="ECO:0000313" key="1">
    <source>
        <dbReference type="EMBL" id="KAK6996334.1"/>
    </source>
</evidence>
<dbReference type="EMBL" id="JAWWNJ010000098">
    <property type="protein sequence ID" value="KAK6996334.1"/>
    <property type="molecule type" value="Genomic_DNA"/>
</dbReference>
<dbReference type="Proteomes" id="UP001362999">
    <property type="component" value="Unassembled WGS sequence"/>
</dbReference>
<dbReference type="AlphaFoldDB" id="A0AAV9ZZV0"/>
<proteinExistence type="predicted"/>
<name>A0AAV9ZZV0_9AGAR</name>
<feature type="non-terminal residue" evidence="1">
    <location>
        <position position="1"/>
    </location>
</feature>
<protein>
    <submittedName>
        <fullName evidence="1">Uncharacterized protein</fullName>
    </submittedName>
</protein>
<gene>
    <name evidence="1" type="ORF">R3P38DRAFT_2565997</name>
</gene>
<accession>A0AAV9ZZV0</accession>
<organism evidence="1 2">
    <name type="scientific">Favolaschia claudopus</name>
    <dbReference type="NCBI Taxonomy" id="2862362"/>
    <lineage>
        <taxon>Eukaryota</taxon>
        <taxon>Fungi</taxon>
        <taxon>Dikarya</taxon>
        <taxon>Basidiomycota</taxon>
        <taxon>Agaricomycotina</taxon>
        <taxon>Agaricomycetes</taxon>
        <taxon>Agaricomycetidae</taxon>
        <taxon>Agaricales</taxon>
        <taxon>Marasmiineae</taxon>
        <taxon>Mycenaceae</taxon>
        <taxon>Favolaschia</taxon>
    </lineage>
</organism>
<evidence type="ECO:0000313" key="2">
    <source>
        <dbReference type="Proteomes" id="UP001362999"/>
    </source>
</evidence>
<keyword evidence="2" id="KW-1185">Reference proteome</keyword>
<comment type="caution">
    <text evidence="1">The sequence shown here is derived from an EMBL/GenBank/DDBJ whole genome shotgun (WGS) entry which is preliminary data.</text>
</comment>